<feature type="compositionally biased region" description="Polar residues" evidence="1">
    <location>
        <begin position="59"/>
        <end position="111"/>
    </location>
</feature>
<evidence type="ECO:0000313" key="3">
    <source>
        <dbReference type="Proteomes" id="UP000024376"/>
    </source>
</evidence>
<dbReference type="HOGENOM" id="CLU_017269_0_0_1"/>
<accession>A0A024SB56</accession>
<dbReference type="Proteomes" id="UP000024376">
    <property type="component" value="Unassembled WGS sequence"/>
</dbReference>
<sequence>MAPSNGSLKARRPPVPSSKQMPKPVIPAIPLPYVKRQAAAAAAAAPVTATVTASPSSTNVDDNARTSTSTSDSAQNGSLEVQAPEMNQSSPTLIADTPRTSESRSAGSPDSKSAAKAGLHNARDSTKEVVIASSKPVARPSQATGKNQDSTNYAVQPTNIEASAPQVAQEAPSEMQPKFHDPAMNAGQDEHRQRPAQYPPVKLVSSQPPPPVSPTRYQMPPPFQPTHRPMGIVANGDMSHGPRPPLPNGPPHMHQAHASNGSIHFGAFHDSQSSSPAPPHSGGIAPPPGMPMPDGRPHPMMPPNGNGFPPMVPYGTDMMPVANFDGYGRPMPFAPMDSYPPYGNTLGPSTPHSYHDSQSSAHQEETAMYNQYRPGAMHNGVAVGPGDEAQGQNHQGRMFGLPDYPRMMPTPGLPPHMAQGDNADGFIGYLQQQFASPELADCVLELRYTDDRAAPVRIPGHRLVFARSLQLFNLLQKQKQSVQTSPNDRSLQTLLLETGSKWIRSDSFYMAVQRLYGLPLLHAPPRRVGMEPGDVTAAGSVNEQLDFAISYAAAGHLLDWTPVVRRGCEVATHLLTWETLERVLEFALDGYRDKGSHDIYQYGNGSQVLLNAVVTFVVHNFPSHLNLDTEAVEPVPYSRLPISPPPPPAKDALDNEKLSPADEGSSVQLGKGRRPQKLNGIQFGDLALTEGRNLADANTPKATRAAQPASFSILSRILVEIPFTQLKMILESSGSGNVNGWANAESRYRIIKLAVEERESRRRRVLDAVLSGRVADAEAIRAGLSSPEPRDLGWWTALGWQEEMLPYGNPDGPTLARKWVPLMDTQNGSLLNVAEYP</sequence>
<evidence type="ECO:0000313" key="2">
    <source>
        <dbReference type="EMBL" id="ETS02303.1"/>
    </source>
</evidence>
<feature type="region of interest" description="Disordered" evidence="1">
    <location>
        <begin position="1"/>
        <end position="152"/>
    </location>
</feature>
<dbReference type="KEGG" id="trr:M419DRAFT_78621"/>
<dbReference type="OrthoDB" id="5329403at2759"/>
<dbReference type="EMBL" id="KI911145">
    <property type="protein sequence ID" value="ETS02303.1"/>
    <property type="molecule type" value="Genomic_DNA"/>
</dbReference>
<reference evidence="3" key="1">
    <citation type="journal article" date="2013" name="Ind. Biotechnol.">
        <title>Comparative genomics analysis of Trichoderma reesei strains.</title>
        <authorList>
            <person name="Koike H."/>
            <person name="Aerts A."/>
            <person name="LaButti K."/>
            <person name="Grigoriev I.V."/>
            <person name="Baker S.E."/>
        </authorList>
    </citation>
    <scope>NUCLEOTIDE SEQUENCE [LARGE SCALE GENOMIC DNA]</scope>
    <source>
        <strain evidence="3">ATCC 56765 / BCRC 32924 / NRRL 11460 / Rut C-30</strain>
    </source>
</reference>
<feature type="region of interest" description="Disordered" evidence="1">
    <location>
        <begin position="164"/>
        <end position="213"/>
    </location>
</feature>
<organism evidence="2 3">
    <name type="scientific">Hypocrea jecorina (strain ATCC 56765 / BCRC 32924 / NRRL 11460 / Rut C-30)</name>
    <name type="common">Trichoderma reesei</name>
    <dbReference type="NCBI Taxonomy" id="1344414"/>
    <lineage>
        <taxon>Eukaryota</taxon>
        <taxon>Fungi</taxon>
        <taxon>Dikarya</taxon>
        <taxon>Ascomycota</taxon>
        <taxon>Pezizomycotina</taxon>
        <taxon>Sordariomycetes</taxon>
        <taxon>Hypocreomycetidae</taxon>
        <taxon>Hypocreales</taxon>
        <taxon>Hypocreaceae</taxon>
        <taxon>Trichoderma</taxon>
    </lineage>
</organism>
<feature type="compositionally biased region" description="Low complexity" evidence="1">
    <location>
        <begin position="38"/>
        <end position="58"/>
    </location>
</feature>
<dbReference type="AlphaFoldDB" id="A0A024SB56"/>
<evidence type="ECO:0000256" key="1">
    <source>
        <dbReference type="SAM" id="MobiDB-lite"/>
    </source>
</evidence>
<feature type="region of interest" description="Disordered" evidence="1">
    <location>
        <begin position="268"/>
        <end position="304"/>
    </location>
</feature>
<protein>
    <recommendedName>
        <fullName evidence="4">BTB domain-containing protein</fullName>
    </recommendedName>
</protein>
<feature type="region of interest" description="Disordered" evidence="1">
    <location>
        <begin position="638"/>
        <end position="677"/>
    </location>
</feature>
<proteinExistence type="predicted"/>
<feature type="region of interest" description="Disordered" evidence="1">
    <location>
        <begin position="375"/>
        <end position="394"/>
    </location>
</feature>
<feature type="compositionally biased region" description="Basic and acidic residues" evidence="1">
    <location>
        <begin position="651"/>
        <end position="660"/>
    </location>
</feature>
<feature type="compositionally biased region" description="Polar residues" evidence="1">
    <location>
        <begin position="141"/>
        <end position="152"/>
    </location>
</feature>
<name>A0A024SB56_HYPJR</name>
<evidence type="ECO:0008006" key="4">
    <source>
        <dbReference type="Google" id="ProtNLM"/>
    </source>
</evidence>
<gene>
    <name evidence="2" type="ORF">M419DRAFT_78621</name>
</gene>